<evidence type="ECO:0000313" key="1">
    <source>
        <dbReference type="EMBL" id="OGM10782.1"/>
    </source>
</evidence>
<comment type="caution">
    <text evidence="1">The sequence shown here is derived from an EMBL/GenBank/DDBJ whole genome shotgun (WGS) entry which is preliminary data.</text>
</comment>
<dbReference type="Proteomes" id="UP000177053">
    <property type="component" value="Unassembled WGS sequence"/>
</dbReference>
<protein>
    <recommendedName>
        <fullName evidence="3">Nudix hydrolase domain-containing protein</fullName>
    </recommendedName>
</protein>
<proteinExistence type="predicted"/>
<dbReference type="Gene3D" id="3.90.79.10">
    <property type="entry name" value="Nucleoside Triphosphate Pyrophosphohydrolase"/>
    <property type="match status" value="1"/>
</dbReference>
<evidence type="ECO:0000313" key="2">
    <source>
        <dbReference type="Proteomes" id="UP000177053"/>
    </source>
</evidence>
<sequence>MNTNKNIVLVSGAIVYKDYAGGQRWFIIKSNKDNEWEIPKVVVRKVESSVRASLRMMGEQCGMNTKVLEEAGRAGGATTINGKSLTQRCIYYLMVRRSSNNEVMGFDEHKWLEYAKALKLLSSKREKLMLRQAKKELTKYFREKGRKYL</sequence>
<dbReference type="SUPFAM" id="SSF55811">
    <property type="entry name" value="Nudix"/>
    <property type="match status" value="1"/>
</dbReference>
<gene>
    <name evidence="1" type="ORF">A2Z22_02740</name>
</gene>
<dbReference type="EMBL" id="MGFS01000028">
    <property type="protein sequence ID" value="OGM10782.1"/>
    <property type="molecule type" value="Genomic_DNA"/>
</dbReference>
<name>A0A1F7X6S9_9BACT</name>
<reference evidence="1 2" key="1">
    <citation type="journal article" date="2016" name="Nat. Commun.">
        <title>Thousands of microbial genomes shed light on interconnected biogeochemical processes in an aquifer system.</title>
        <authorList>
            <person name="Anantharaman K."/>
            <person name="Brown C.T."/>
            <person name="Hug L.A."/>
            <person name="Sharon I."/>
            <person name="Castelle C.J."/>
            <person name="Probst A.J."/>
            <person name="Thomas B.C."/>
            <person name="Singh A."/>
            <person name="Wilkins M.J."/>
            <person name="Karaoz U."/>
            <person name="Brodie E.L."/>
            <person name="Williams K.H."/>
            <person name="Hubbard S.S."/>
            <person name="Banfield J.F."/>
        </authorList>
    </citation>
    <scope>NUCLEOTIDE SEQUENCE [LARGE SCALE GENOMIC DNA]</scope>
</reference>
<organism evidence="1 2">
    <name type="scientific">Candidatus Woesebacteria bacterium RBG_16_34_12</name>
    <dbReference type="NCBI Taxonomy" id="1802480"/>
    <lineage>
        <taxon>Bacteria</taxon>
        <taxon>Candidatus Woeseibacteriota</taxon>
    </lineage>
</organism>
<accession>A0A1F7X6S9</accession>
<dbReference type="InterPro" id="IPR015797">
    <property type="entry name" value="NUDIX_hydrolase-like_dom_sf"/>
</dbReference>
<dbReference type="AlphaFoldDB" id="A0A1F7X6S9"/>
<evidence type="ECO:0008006" key="3">
    <source>
        <dbReference type="Google" id="ProtNLM"/>
    </source>
</evidence>